<dbReference type="PANTHER" id="PTHR32309">
    <property type="entry name" value="TYROSINE-PROTEIN KINASE"/>
    <property type="match status" value="1"/>
</dbReference>
<evidence type="ECO:0000256" key="5">
    <source>
        <dbReference type="ARBA" id="ARBA00022989"/>
    </source>
</evidence>
<sequence length="236" mass="25649">MDEKTTMGQSLRNMEDEETIDLMELARLLWAHAVQIVAAAVAAALICLLVCMFALTPKYQASINMIVNTRQDTTTTFTSDNFNSAKNLISTYAVIIKGNTVLNEVIDTLDLDMTYAELYDMVDVADVDSTQIMKITVTDTDAERAGEIAQTIADIVPDVLVEKVEAGSCKTVSDVSINPNKVFPQTKKYVVMAGLLGAVLVCGVLVLAHLLHDTIVDDEDVQKKLGLPVLGLIPEV</sequence>
<evidence type="ECO:0000256" key="7">
    <source>
        <dbReference type="SAM" id="Phobius"/>
    </source>
</evidence>
<feature type="transmembrane region" description="Helical" evidence="7">
    <location>
        <begin position="189"/>
        <end position="211"/>
    </location>
</feature>
<accession>A0A173RGT5</accession>
<feature type="domain" description="Polysaccharide chain length determinant N-terminal" evidence="8">
    <location>
        <begin position="18"/>
        <end position="109"/>
    </location>
</feature>
<comment type="subcellular location">
    <subcellularLocation>
        <location evidence="1">Cell membrane</location>
        <topology evidence="1">Multi-pass membrane protein</topology>
    </subcellularLocation>
</comment>
<evidence type="ECO:0000256" key="1">
    <source>
        <dbReference type="ARBA" id="ARBA00004651"/>
    </source>
</evidence>
<dbReference type="InterPro" id="IPR050445">
    <property type="entry name" value="Bact_polysacc_biosynth/exp"/>
</dbReference>
<organism evidence="9 10">
    <name type="scientific">Faecalibacterium prausnitzii</name>
    <dbReference type="NCBI Taxonomy" id="853"/>
    <lineage>
        <taxon>Bacteria</taxon>
        <taxon>Bacillati</taxon>
        <taxon>Bacillota</taxon>
        <taxon>Clostridia</taxon>
        <taxon>Eubacteriales</taxon>
        <taxon>Oscillospiraceae</taxon>
        <taxon>Faecalibacterium</taxon>
    </lineage>
</organism>
<dbReference type="GO" id="GO:0004713">
    <property type="term" value="F:protein tyrosine kinase activity"/>
    <property type="evidence" value="ECO:0007669"/>
    <property type="project" value="TreeGrafter"/>
</dbReference>
<gene>
    <name evidence="9" type="primary">cap8A</name>
    <name evidence="9" type="ORF">ERS852582_00455</name>
</gene>
<dbReference type="Proteomes" id="UP000095649">
    <property type="component" value="Unassembled WGS sequence"/>
</dbReference>
<keyword evidence="3" id="KW-1003">Cell membrane</keyword>
<evidence type="ECO:0000256" key="3">
    <source>
        <dbReference type="ARBA" id="ARBA00022475"/>
    </source>
</evidence>
<evidence type="ECO:0000313" key="10">
    <source>
        <dbReference type="Proteomes" id="UP000095649"/>
    </source>
</evidence>
<dbReference type="EMBL" id="CYXN01000002">
    <property type="protein sequence ID" value="CUM77204.1"/>
    <property type="molecule type" value="Genomic_DNA"/>
</dbReference>
<name>A0A173RGT5_9FIRM</name>
<evidence type="ECO:0000256" key="4">
    <source>
        <dbReference type="ARBA" id="ARBA00022692"/>
    </source>
</evidence>
<feature type="transmembrane region" description="Helical" evidence="7">
    <location>
        <begin position="29"/>
        <end position="55"/>
    </location>
</feature>
<dbReference type="GO" id="GO:0005886">
    <property type="term" value="C:plasma membrane"/>
    <property type="evidence" value="ECO:0007669"/>
    <property type="project" value="UniProtKB-SubCell"/>
</dbReference>
<keyword evidence="4 7" id="KW-0812">Transmembrane</keyword>
<dbReference type="PANTHER" id="PTHR32309:SF13">
    <property type="entry name" value="FERRIC ENTEROBACTIN TRANSPORT PROTEIN FEPE"/>
    <property type="match status" value="1"/>
</dbReference>
<dbReference type="RefSeq" id="WP_055184926.1">
    <property type="nucleotide sequence ID" value="NZ_CYXN01000002.1"/>
</dbReference>
<evidence type="ECO:0000259" key="8">
    <source>
        <dbReference type="Pfam" id="PF02706"/>
    </source>
</evidence>
<evidence type="ECO:0000256" key="6">
    <source>
        <dbReference type="ARBA" id="ARBA00023136"/>
    </source>
</evidence>
<dbReference type="InterPro" id="IPR003856">
    <property type="entry name" value="LPS_length_determ_N"/>
</dbReference>
<comment type="similarity">
    <text evidence="2">Belongs to the CpsC/CapA family.</text>
</comment>
<protein>
    <submittedName>
        <fullName evidence="9">Capsular polysaccharide type 8 biosynthesis protein cap8A</fullName>
    </submittedName>
</protein>
<dbReference type="AlphaFoldDB" id="A0A173RGT5"/>
<evidence type="ECO:0000256" key="2">
    <source>
        <dbReference type="ARBA" id="ARBA00006683"/>
    </source>
</evidence>
<proteinExistence type="inferred from homology"/>
<dbReference type="OrthoDB" id="1818840at2"/>
<evidence type="ECO:0000313" key="9">
    <source>
        <dbReference type="EMBL" id="CUM77204.1"/>
    </source>
</evidence>
<keyword evidence="6 7" id="KW-0472">Membrane</keyword>
<keyword evidence="5 7" id="KW-1133">Transmembrane helix</keyword>
<reference evidence="9 10" key="1">
    <citation type="submission" date="2015-09" db="EMBL/GenBank/DDBJ databases">
        <authorList>
            <consortium name="Pathogen Informatics"/>
        </authorList>
    </citation>
    <scope>NUCLEOTIDE SEQUENCE [LARGE SCALE GENOMIC DNA]</scope>
    <source>
        <strain evidence="9 10">2789STDY5834970</strain>
    </source>
</reference>
<dbReference type="Pfam" id="PF02706">
    <property type="entry name" value="Wzz"/>
    <property type="match status" value="1"/>
</dbReference>